<gene>
    <name evidence="6" type="ORF">TBCH5v1_1593</name>
</gene>
<dbReference type="AlphaFoldDB" id="A0A0S1XCJ9"/>
<evidence type="ECO:0000256" key="5">
    <source>
        <dbReference type="SAM" id="Phobius"/>
    </source>
</evidence>
<evidence type="ECO:0000256" key="1">
    <source>
        <dbReference type="ARBA" id="ARBA00004141"/>
    </source>
</evidence>
<dbReference type="InterPro" id="IPR050601">
    <property type="entry name" value="CPA3_antiporter_subunitC"/>
</dbReference>
<dbReference type="GO" id="GO:0016020">
    <property type="term" value="C:membrane"/>
    <property type="evidence" value="ECO:0007669"/>
    <property type="project" value="UniProtKB-SubCell"/>
</dbReference>
<dbReference type="GeneID" id="26136833"/>
<name>A0A0S1XCJ9_THEBA</name>
<dbReference type="Gene3D" id="1.10.287.3510">
    <property type="match status" value="1"/>
</dbReference>
<dbReference type="EMBL" id="CP013050">
    <property type="protein sequence ID" value="ALM75506.1"/>
    <property type="molecule type" value="Genomic_DNA"/>
</dbReference>
<dbReference type="InterPro" id="IPR039428">
    <property type="entry name" value="NUOK/Mnh_C1-like"/>
</dbReference>
<feature type="transmembrane region" description="Helical" evidence="5">
    <location>
        <begin position="6"/>
        <end position="22"/>
    </location>
</feature>
<feature type="transmembrane region" description="Helical" evidence="5">
    <location>
        <begin position="29"/>
        <end position="49"/>
    </location>
</feature>
<evidence type="ECO:0000256" key="3">
    <source>
        <dbReference type="ARBA" id="ARBA00022989"/>
    </source>
</evidence>
<evidence type="ECO:0000313" key="6">
    <source>
        <dbReference type="EMBL" id="ALM75506.1"/>
    </source>
</evidence>
<evidence type="ECO:0000256" key="4">
    <source>
        <dbReference type="ARBA" id="ARBA00023136"/>
    </source>
</evidence>
<sequence>MINAEIAGILIMLIGLYGLMTKKDLIKQVLSVNVASTGLVLFFVGTGYIEGGEVPIMPQQTVVDPLPATLMLTTLVVDVAITSLALAIILRMRGDEM</sequence>
<accession>A0A0S1XCJ9</accession>
<dbReference type="Proteomes" id="UP000066042">
    <property type="component" value="Chromosome"/>
</dbReference>
<dbReference type="NCBIfam" id="NF005623">
    <property type="entry name" value="PRK07375.2-2"/>
    <property type="match status" value="1"/>
</dbReference>
<dbReference type="PATRIC" id="fig|55802.8.peg.1573"/>
<evidence type="ECO:0000256" key="2">
    <source>
        <dbReference type="ARBA" id="ARBA00022692"/>
    </source>
</evidence>
<proteinExistence type="predicted"/>
<dbReference type="PANTHER" id="PTHR34583:SF3">
    <property type="entry name" value="MULTISUBUNIT SODIUM_HYDROGEN ANTIPORTER, MNHC SUBUNIT"/>
    <property type="match status" value="1"/>
</dbReference>
<reference evidence="6 7" key="1">
    <citation type="journal article" date="2016" name="Genome Announc.">
        <title>Complete genome sequence of the hyperthermophilic and piezophilic archaeon Thermococcus barophilus Ch5, capable of growth at the expense of hydrogenogenesis from carbon monoxide and formate.</title>
        <authorList>
            <person name="Oger P."/>
            <person name="Sokolova T.G."/>
            <person name="Kozhevnikova D.A."/>
            <person name="Taranov E.A."/>
            <person name="Vannier P."/>
            <person name="Lee H.S."/>
            <person name="Kwon K.K."/>
            <person name="Kang S.G."/>
            <person name="Lee J.H."/>
            <person name="Bonch-Osmolovskaya E.A."/>
            <person name="Lebedinsky A.V."/>
        </authorList>
    </citation>
    <scope>NUCLEOTIDE SEQUENCE [LARGE SCALE GENOMIC DNA]</scope>
    <source>
        <strain evidence="7">Ch5</strain>
    </source>
</reference>
<dbReference type="PANTHER" id="PTHR34583">
    <property type="entry name" value="ANTIPORTER SUBUNIT MNHC2-RELATED"/>
    <property type="match status" value="1"/>
</dbReference>
<dbReference type="RefSeq" id="WP_056934115.1">
    <property type="nucleotide sequence ID" value="NZ_CP013050.1"/>
</dbReference>
<comment type="subcellular location">
    <subcellularLocation>
        <location evidence="1">Membrane</location>
        <topology evidence="1">Multi-pass membrane protein</topology>
    </subcellularLocation>
</comment>
<keyword evidence="4 5" id="KW-0472">Membrane</keyword>
<keyword evidence="2 5" id="KW-0812">Transmembrane</keyword>
<protein>
    <submittedName>
        <fullName evidence="6">Na+/H+ antiporter, MbhG-like subunit</fullName>
    </submittedName>
</protein>
<organism evidence="6 7">
    <name type="scientific">Thermococcus barophilus</name>
    <dbReference type="NCBI Taxonomy" id="55802"/>
    <lineage>
        <taxon>Archaea</taxon>
        <taxon>Methanobacteriati</taxon>
        <taxon>Methanobacteriota</taxon>
        <taxon>Thermococci</taxon>
        <taxon>Thermococcales</taxon>
        <taxon>Thermococcaceae</taxon>
        <taxon>Thermococcus</taxon>
    </lineage>
</organism>
<evidence type="ECO:0000313" key="7">
    <source>
        <dbReference type="Proteomes" id="UP000066042"/>
    </source>
</evidence>
<dbReference type="STRING" id="55802.TBCH5v1_1593"/>
<feature type="transmembrane region" description="Helical" evidence="5">
    <location>
        <begin position="69"/>
        <end position="90"/>
    </location>
</feature>
<keyword evidence="3 5" id="KW-1133">Transmembrane helix</keyword>
<dbReference type="Pfam" id="PF00420">
    <property type="entry name" value="Oxidored_q2"/>
    <property type="match status" value="1"/>
</dbReference>